<dbReference type="PANTHER" id="PTHR36174">
    <property type="entry name" value="LIPID II:GLYCINE GLYCYLTRANSFERASE"/>
    <property type="match status" value="1"/>
</dbReference>
<keyword evidence="2 7" id="KW-0808">Transferase</keyword>
<dbReference type="PROSITE" id="PS51191">
    <property type="entry name" value="FEMABX"/>
    <property type="match status" value="1"/>
</dbReference>
<dbReference type="GO" id="GO:0009252">
    <property type="term" value="P:peptidoglycan biosynthetic process"/>
    <property type="evidence" value="ECO:0007669"/>
    <property type="project" value="UniProtKB-KW"/>
</dbReference>
<dbReference type="InterPro" id="IPR050644">
    <property type="entry name" value="PG_Glycine_Bridge_Synth"/>
</dbReference>
<dbReference type="Pfam" id="PF02388">
    <property type="entry name" value="FemAB"/>
    <property type="match status" value="2"/>
</dbReference>
<organism evidence="7">
    <name type="scientific">Gracilinema caldarium</name>
    <dbReference type="NCBI Taxonomy" id="215591"/>
    <lineage>
        <taxon>Bacteria</taxon>
        <taxon>Pseudomonadati</taxon>
        <taxon>Spirochaetota</taxon>
        <taxon>Spirochaetia</taxon>
        <taxon>Spirochaetales</taxon>
        <taxon>Breznakiellaceae</taxon>
        <taxon>Gracilinema</taxon>
    </lineage>
</organism>
<keyword evidence="3" id="KW-0133">Cell shape</keyword>
<keyword evidence="6" id="KW-0961">Cell wall biogenesis/degradation</keyword>
<evidence type="ECO:0000256" key="3">
    <source>
        <dbReference type="ARBA" id="ARBA00022960"/>
    </source>
</evidence>
<dbReference type="EMBL" id="DSVL01000268">
    <property type="protein sequence ID" value="HFH29577.1"/>
    <property type="molecule type" value="Genomic_DNA"/>
</dbReference>
<dbReference type="SUPFAM" id="SSF55729">
    <property type="entry name" value="Acyl-CoA N-acyltransferases (Nat)"/>
    <property type="match status" value="2"/>
</dbReference>
<evidence type="ECO:0000256" key="4">
    <source>
        <dbReference type="ARBA" id="ARBA00022984"/>
    </source>
</evidence>
<dbReference type="InterPro" id="IPR003447">
    <property type="entry name" value="FEMABX"/>
</dbReference>
<comment type="caution">
    <text evidence="7">The sequence shown here is derived from an EMBL/GenBank/DDBJ whole genome shotgun (WGS) entry which is preliminary data.</text>
</comment>
<dbReference type="GO" id="GO:0008360">
    <property type="term" value="P:regulation of cell shape"/>
    <property type="evidence" value="ECO:0007669"/>
    <property type="project" value="UniProtKB-KW"/>
</dbReference>
<gene>
    <name evidence="7" type="ORF">ENS59_08725</name>
</gene>
<evidence type="ECO:0000256" key="5">
    <source>
        <dbReference type="ARBA" id="ARBA00023315"/>
    </source>
</evidence>
<keyword evidence="5" id="KW-0012">Acyltransferase</keyword>
<proteinExistence type="inferred from homology"/>
<evidence type="ECO:0000256" key="6">
    <source>
        <dbReference type="ARBA" id="ARBA00023316"/>
    </source>
</evidence>
<dbReference type="AlphaFoldDB" id="A0A7C3E5F6"/>
<sequence>MPDAAVSAVRSVVPTDLGRCDGAKSFLQSGFWGSFKARFGWNARSFLVDWVEAGKLPLLVIRRRLAPGVSFAYVPLGPELPSRLIDAEPARNQALLELAQALQKELPHDTAFIRFDPPWFTIGEGIAPPTLPGPFVRAGADVQPPDTVIIDISQDDEVILSAMKPKWRYNIRLAEKKGVTVTRQDEAGLETFYELYKTTARRDKIAIHGLEYYRTLFQHSREYRDGNQDIRLYVAEHEGDALAAIIVLFRGEEATYLYGASSDTKRNLMAPYALQWKAMQDARARGCIRYDLFGIPPEENPLHPMAGLYRFKTGFGGMIIHRPGSWDYAYKPLVTQAFRLAEASRKKIRSIRKAVRSLRRGQ</sequence>
<protein>
    <submittedName>
        <fullName evidence="7">Peptidoglycan bridge formation glycyltransferase FemA/FemB family protein</fullName>
    </submittedName>
</protein>
<name>A0A7C3E5F6_9SPIR</name>
<comment type="similarity">
    <text evidence="1">Belongs to the FemABX family.</text>
</comment>
<evidence type="ECO:0000256" key="1">
    <source>
        <dbReference type="ARBA" id="ARBA00009943"/>
    </source>
</evidence>
<dbReference type="PANTHER" id="PTHR36174:SF1">
    <property type="entry name" value="LIPID II:GLYCINE GLYCYLTRANSFERASE"/>
    <property type="match status" value="1"/>
</dbReference>
<accession>A0A7C3E5F6</accession>
<reference evidence="7" key="1">
    <citation type="journal article" date="2020" name="mSystems">
        <title>Genome- and Community-Level Interaction Insights into Carbon Utilization and Element Cycling Functions of Hydrothermarchaeota in Hydrothermal Sediment.</title>
        <authorList>
            <person name="Zhou Z."/>
            <person name="Liu Y."/>
            <person name="Xu W."/>
            <person name="Pan J."/>
            <person name="Luo Z.H."/>
            <person name="Li M."/>
        </authorList>
    </citation>
    <scope>NUCLEOTIDE SEQUENCE [LARGE SCALE GENOMIC DNA]</scope>
    <source>
        <strain evidence="7">SpSt-503</strain>
    </source>
</reference>
<dbReference type="InterPro" id="IPR016181">
    <property type="entry name" value="Acyl_CoA_acyltransferase"/>
</dbReference>
<keyword evidence="4" id="KW-0573">Peptidoglycan synthesis</keyword>
<dbReference type="GO" id="GO:0071555">
    <property type="term" value="P:cell wall organization"/>
    <property type="evidence" value="ECO:0007669"/>
    <property type="project" value="UniProtKB-KW"/>
</dbReference>
<dbReference type="GO" id="GO:0016755">
    <property type="term" value="F:aminoacyltransferase activity"/>
    <property type="evidence" value="ECO:0007669"/>
    <property type="project" value="InterPro"/>
</dbReference>
<dbReference type="Gene3D" id="3.40.630.30">
    <property type="match status" value="2"/>
</dbReference>
<evidence type="ECO:0000256" key="2">
    <source>
        <dbReference type="ARBA" id="ARBA00022679"/>
    </source>
</evidence>
<evidence type="ECO:0000313" key="7">
    <source>
        <dbReference type="EMBL" id="HFH29577.1"/>
    </source>
</evidence>